<dbReference type="Pfam" id="PF04280">
    <property type="entry name" value="Tim44"/>
    <property type="match status" value="1"/>
</dbReference>
<protein>
    <submittedName>
        <fullName evidence="5">Tim44 domain-containing protein</fullName>
    </submittedName>
</protein>
<keyword evidence="2" id="KW-0812">Transmembrane</keyword>
<feature type="domain" description="Tim44-like" evidence="4">
    <location>
        <begin position="146"/>
        <end position="277"/>
    </location>
</feature>
<feature type="transmembrane region" description="Helical" evidence="2">
    <location>
        <begin position="67"/>
        <end position="86"/>
    </location>
</feature>
<dbReference type="PANTHER" id="PTHR41542">
    <property type="entry name" value="BLL5807 PROTEIN"/>
    <property type="match status" value="1"/>
</dbReference>
<accession>A0ABS7ZNJ6</accession>
<feature type="region of interest" description="Disordered" evidence="1">
    <location>
        <begin position="41"/>
        <end position="63"/>
    </location>
</feature>
<feature type="chain" id="PRO_5046977670" evidence="3">
    <location>
        <begin position="22"/>
        <end position="278"/>
    </location>
</feature>
<dbReference type="Proteomes" id="UP000714380">
    <property type="component" value="Unassembled WGS sequence"/>
</dbReference>
<dbReference type="SUPFAM" id="SSF54427">
    <property type="entry name" value="NTF2-like"/>
    <property type="match status" value="1"/>
</dbReference>
<dbReference type="EMBL" id="JAEDAH010000031">
    <property type="protein sequence ID" value="MCA6063274.1"/>
    <property type="molecule type" value="Genomic_DNA"/>
</dbReference>
<name>A0ABS7ZNJ6_9GAMM</name>
<dbReference type="SMART" id="SM00978">
    <property type="entry name" value="Tim44"/>
    <property type="match status" value="1"/>
</dbReference>
<keyword evidence="2" id="KW-1133">Transmembrane helix</keyword>
<keyword evidence="6" id="KW-1185">Reference proteome</keyword>
<evidence type="ECO:0000256" key="3">
    <source>
        <dbReference type="SAM" id="SignalP"/>
    </source>
</evidence>
<comment type="caution">
    <text evidence="5">The sequence shown here is derived from an EMBL/GenBank/DDBJ whole genome shotgun (WGS) entry which is preliminary data.</text>
</comment>
<feature type="transmembrane region" description="Helical" evidence="2">
    <location>
        <begin position="93"/>
        <end position="112"/>
    </location>
</feature>
<evidence type="ECO:0000256" key="2">
    <source>
        <dbReference type="SAM" id="Phobius"/>
    </source>
</evidence>
<keyword evidence="3" id="KW-0732">Signal</keyword>
<feature type="region of interest" description="Disordered" evidence="1">
    <location>
        <begin position="126"/>
        <end position="150"/>
    </location>
</feature>
<evidence type="ECO:0000313" key="6">
    <source>
        <dbReference type="Proteomes" id="UP000714380"/>
    </source>
</evidence>
<dbReference type="InterPro" id="IPR032710">
    <property type="entry name" value="NTF2-like_dom_sf"/>
</dbReference>
<evidence type="ECO:0000313" key="5">
    <source>
        <dbReference type="EMBL" id="MCA6063274.1"/>
    </source>
</evidence>
<dbReference type="InterPro" id="IPR007379">
    <property type="entry name" value="Tim44-like_dom"/>
</dbReference>
<gene>
    <name evidence="5" type="ORF">I9W95_06605</name>
</gene>
<dbReference type="RefSeq" id="WP_225673109.1">
    <property type="nucleotide sequence ID" value="NZ_JAEDAH010000031.1"/>
</dbReference>
<dbReference type="Gene3D" id="3.10.450.240">
    <property type="match status" value="1"/>
</dbReference>
<evidence type="ECO:0000256" key="1">
    <source>
        <dbReference type="SAM" id="MobiDB-lite"/>
    </source>
</evidence>
<dbReference type="PANTHER" id="PTHR41542:SF1">
    <property type="entry name" value="BLL5807 PROTEIN"/>
    <property type="match status" value="1"/>
</dbReference>
<proteinExistence type="predicted"/>
<reference evidence="5 6" key="1">
    <citation type="submission" date="2020-12" db="EMBL/GenBank/DDBJ databases">
        <title>Novel Thalassolituus-related marine hydrocarbonoclastic bacteria mediated algae-derived hydrocarbons mineralization in twilight zone of the northern South China Sea.</title>
        <authorList>
            <person name="Dong C."/>
        </authorList>
    </citation>
    <scope>NUCLEOTIDE SEQUENCE [LARGE SCALE GENOMIC DNA]</scope>
    <source>
        <strain evidence="5 6">IMCC1826</strain>
    </source>
</reference>
<feature type="signal peptide" evidence="3">
    <location>
        <begin position="1"/>
        <end position="21"/>
    </location>
</feature>
<organism evidence="5 6">
    <name type="scientific">Thalassolituus marinus</name>
    <dbReference type="NCBI Taxonomy" id="671053"/>
    <lineage>
        <taxon>Bacteria</taxon>
        <taxon>Pseudomonadati</taxon>
        <taxon>Pseudomonadota</taxon>
        <taxon>Gammaproteobacteria</taxon>
        <taxon>Oceanospirillales</taxon>
        <taxon>Oceanospirillaceae</taxon>
        <taxon>Thalassolituus</taxon>
    </lineage>
</organism>
<evidence type="ECO:0000259" key="4">
    <source>
        <dbReference type="SMART" id="SM00978"/>
    </source>
</evidence>
<keyword evidence="2" id="KW-0472">Membrane</keyword>
<sequence length="278" mass="30064">MKIFWTLFTSLILTVGLVSTADAGKRFGSGSFGKAFQTTPYKKTTPQQAPQKQQPAQAAPAGKSKGLMGGMLGGLLAGGLFAYLLGSGAFEGLQLMDILLIAGLIFIVMKLLRGRAQPQTQAREAWAGNMPGHTPDPASAHHFDGGADSQQQPMNLPDGFDAQAFTDGALQHFRDVQNAWNNGDLSVIAEYVSPELYAALARQRQSMMVPPQTEILDLNAEIVRADHSDVLAEVSVLFRGRVKDELEKSEDGVFDVWHLERDLSKDGAPWLIVGIEAE</sequence>